<dbReference type="PANTHER" id="PTHR31511">
    <property type="entry name" value="PROTEIN CBG23764"/>
    <property type="match status" value="1"/>
</dbReference>
<evidence type="ECO:0000313" key="2">
    <source>
        <dbReference type="Proteomes" id="UP000078492"/>
    </source>
</evidence>
<sequence length="394" mass="45586">MPRRHLTELEVMHLVTLLQEGHSQRYVVNMIGVSQFVVRSIYARYEETSECQRRSGQGRRRVTQTDGISQYITKLENGRLYTVGTPEGQTGHQLIRFLVNKRFVVKEVAVLKNGSELTYYIFTCPMPWRFLTKADQSRFTWIKNLSRLIGSQLSKNTKKKPLCDRCLHYFPTSEKLSLHIVDKRTKEKYISFTKHVKATANSKRGTDCLKFRFVDSLKFLNTSLEKLVSYLDKSKLKIIRSEFSNLDVEDFDLLTLKGVFAQANNKYNASTYDPSESSTYLMYFDENNLYGWAMSESLPYGEFQWVDIERFDVMSVSSNSVVGYILEIDLAYPQSVHDAHVDFLFCPTRERPPGKRNVKLLATQRIDINNCGAKLNSTIKMKSKTQVILSLLFT</sequence>
<accession>A0A151IX26</accession>
<name>A0A151IX26_9HYME</name>
<protein>
    <recommendedName>
        <fullName evidence="3">C2H2-type domain-containing protein</fullName>
    </recommendedName>
</protein>
<keyword evidence="2" id="KW-1185">Reference proteome</keyword>
<proteinExistence type="predicted"/>
<dbReference type="PANTHER" id="PTHR31511:SF12">
    <property type="entry name" value="RHO TERMINATION FACTOR N-TERMINAL DOMAIN-CONTAINING PROTEIN"/>
    <property type="match status" value="1"/>
</dbReference>
<reference evidence="1 2" key="1">
    <citation type="submission" date="2015-09" db="EMBL/GenBank/DDBJ databases">
        <title>Trachymyrmex cornetzi WGS genome.</title>
        <authorList>
            <person name="Nygaard S."/>
            <person name="Hu H."/>
            <person name="Boomsma J."/>
            <person name="Zhang G."/>
        </authorList>
    </citation>
    <scope>NUCLEOTIDE SEQUENCE [LARGE SCALE GENOMIC DNA]</scope>
    <source>
        <strain evidence="1">Tcor2-1</strain>
        <tissue evidence="1">Whole body</tissue>
    </source>
</reference>
<dbReference type="STRING" id="471704.A0A151IX26"/>
<dbReference type="Proteomes" id="UP000078492">
    <property type="component" value="Unassembled WGS sequence"/>
</dbReference>
<gene>
    <name evidence="1" type="ORF">ALC57_15483</name>
</gene>
<evidence type="ECO:0008006" key="3">
    <source>
        <dbReference type="Google" id="ProtNLM"/>
    </source>
</evidence>
<evidence type="ECO:0000313" key="1">
    <source>
        <dbReference type="EMBL" id="KYN12368.1"/>
    </source>
</evidence>
<organism evidence="1 2">
    <name type="scientific">Trachymyrmex cornetzi</name>
    <dbReference type="NCBI Taxonomy" id="471704"/>
    <lineage>
        <taxon>Eukaryota</taxon>
        <taxon>Metazoa</taxon>
        <taxon>Ecdysozoa</taxon>
        <taxon>Arthropoda</taxon>
        <taxon>Hexapoda</taxon>
        <taxon>Insecta</taxon>
        <taxon>Pterygota</taxon>
        <taxon>Neoptera</taxon>
        <taxon>Endopterygota</taxon>
        <taxon>Hymenoptera</taxon>
        <taxon>Apocrita</taxon>
        <taxon>Aculeata</taxon>
        <taxon>Formicoidea</taxon>
        <taxon>Formicidae</taxon>
        <taxon>Myrmicinae</taxon>
        <taxon>Trachymyrmex</taxon>
    </lineage>
</organism>
<dbReference type="EMBL" id="KQ980837">
    <property type="protein sequence ID" value="KYN12368.1"/>
    <property type="molecule type" value="Genomic_DNA"/>
</dbReference>
<dbReference type="AlphaFoldDB" id="A0A151IX26"/>